<evidence type="ECO:0000313" key="3">
    <source>
        <dbReference type="Proteomes" id="UP001225378"/>
    </source>
</evidence>
<keyword evidence="2" id="KW-0449">Lipoprotein</keyword>
<gene>
    <name evidence="2" type="primary">tssJ</name>
    <name evidence="2" type="ORF">Q9L42_016435</name>
</gene>
<accession>A0AAU7NSF0</accession>
<dbReference type="InterPro" id="IPR038706">
    <property type="entry name" value="Type_VI_SciN-like_sf"/>
</dbReference>
<dbReference type="PANTHER" id="PTHR37625">
    <property type="entry name" value="OUTER MEMBRANE LIPOPROTEIN-RELATED"/>
    <property type="match status" value="1"/>
</dbReference>
<dbReference type="EMBL" id="CP157743">
    <property type="protein sequence ID" value="XBS19927.1"/>
    <property type="molecule type" value="Genomic_DNA"/>
</dbReference>
<keyword evidence="1" id="KW-0732">Signal</keyword>
<keyword evidence="3" id="KW-1185">Reference proteome</keyword>
<proteinExistence type="predicted"/>
<evidence type="ECO:0000313" key="2">
    <source>
        <dbReference type="EMBL" id="XBS19927.1"/>
    </source>
</evidence>
<sequence length="165" mass="18511">MTRKYLSKYLLTGLHLVLLSLLTACSTSGDVEREAIFANLTVIADANLNPAIDGRASPIVTRVYQLAETAKFDNSGFFALYENDQALLGNDLLSRIELEVKPDENYQHRLEIKPNTRFIAVLAAFRDLDNSQWKDMTAFQIDSNRSLTIKLNENSVKLTVNSADQ</sequence>
<feature type="chain" id="PRO_5043806468" evidence="1">
    <location>
        <begin position="30"/>
        <end position="165"/>
    </location>
</feature>
<name>A0AAU7NSF0_9GAMM</name>
<dbReference type="AlphaFoldDB" id="A0AAU7NSF0"/>
<dbReference type="PROSITE" id="PS51257">
    <property type="entry name" value="PROKAR_LIPOPROTEIN"/>
    <property type="match status" value="1"/>
</dbReference>
<feature type="signal peptide" evidence="1">
    <location>
        <begin position="1"/>
        <end position="29"/>
    </location>
</feature>
<dbReference type="Pfam" id="PF12790">
    <property type="entry name" value="T6SS-SciN"/>
    <property type="match status" value="1"/>
</dbReference>
<protein>
    <submittedName>
        <fullName evidence="2">Type VI secretion system lipoprotein TssJ</fullName>
    </submittedName>
</protein>
<dbReference type="PANTHER" id="PTHR37625:SF4">
    <property type="entry name" value="OUTER MEMBRANE LIPOPROTEIN"/>
    <property type="match status" value="1"/>
</dbReference>
<dbReference type="RefSeq" id="WP_305907334.1">
    <property type="nucleotide sequence ID" value="NZ_CP157743.1"/>
</dbReference>
<organism evidence="2 3">
    <name type="scientific">Methylomarinum roseum</name>
    <dbReference type="NCBI Taxonomy" id="3067653"/>
    <lineage>
        <taxon>Bacteria</taxon>
        <taxon>Pseudomonadati</taxon>
        <taxon>Pseudomonadota</taxon>
        <taxon>Gammaproteobacteria</taxon>
        <taxon>Methylococcales</taxon>
        <taxon>Methylococcaceae</taxon>
        <taxon>Methylomarinum</taxon>
    </lineage>
</organism>
<dbReference type="Proteomes" id="UP001225378">
    <property type="component" value="Chromosome"/>
</dbReference>
<evidence type="ECO:0000256" key="1">
    <source>
        <dbReference type="SAM" id="SignalP"/>
    </source>
</evidence>
<dbReference type="KEGG" id="mech:Q9L42_016435"/>
<dbReference type="Gene3D" id="2.60.40.4150">
    <property type="entry name" value="Type VI secretion system, lipoprotein SciN"/>
    <property type="match status" value="1"/>
</dbReference>
<dbReference type="NCBIfam" id="TIGR03352">
    <property type="entry name" value="VI_chp_3"/>
    <property type="match status" value="1"/>
</dbReference>
<dbReference type="InterPro" id="IPR017734">
    <property type="entry name" value="T6SS_SciN"/>
</dbReference>
<reference evidence="2 3" key="1">
    <citation type="journal article" date="2024" name="Microbiology">
        <title>Methylomarinum rosea sp. nov., a novel halophilic methanotrophic bacterium from the hypersaline Lake Elton.</title>
        <authorList>
            <person name="Suleimanov R.Z."/>
            <person name="Oshkin I.Y."/>
            <person name="Danilova O.V."/>
            <person name="Suzina N.E."/>
            <person name="Dedysh S.N."/>
        </authorList>
    </citation>
    <scope>NUCLEOTIDE SEQUENCE [LARGE SCALE GENOMIC DNA]</scope>
    <source>
        <strain evidence="2 3">Ch1-1</strain>
    </source>
</reference>